<organism evidence="2 3">
    <name type="scientific">Candidatus Nealsonbacteria bacterium RIFCSPLOWO2_01_FULL_43_32</name>
    <dbReference type="NCBI Taxonomy" id="1801672"/>
    <lineage>
        <taxon>Bacteria</taxon>
        <taxon>Candidatus Nealsoniibacteriota</taxon>
    </lineage>
</organism>
<comment type="caution">
    <text evidence="2">The sequence shown here is derived from an EMBL/GenBank/DDBJ whole genome shotgun (WGS) entry which is preliminary data.</text>
</comment>
<keyword evidence="1" id="KW-0472">Membrane</keyword>
<protein>
    <submittedName>
        <fullName evidence="2">Uncharacterized protein</fullName>
    </submittedName>
</protein>
<feature type="transmembrane region" description="Helical" evidence="1">
    <location>
        <begin position="16"/>
        <end position="37"/>
    </location>
</feature>
<dbReference type="EMBL" id="MHMH01000007">
    <property type="protein sequence ID" value="OGZ24668.1"/>
    <property type="molecule type" value="Genomic_DNA"/>
</dbReference>
<proteinExistence type="predicted"/>
<sequence>MLAKVREFIKRYQADIILAAGVILISLLSFALGYIAAKTYGKEPIRIESRIQNLESRIS</sequence>
<dbReference type="AlphaFoldDB" id="A0A1G2EHE7"/>
<keyword evidence="1" id="KW-1133">Transmembrane helix</keyword>
<dbReference type="STRING" id="1801672.A2896_01905"/>
<accession>A0A1G2EHE7</accession>
<reference evidence="2 3" key="1">
    <citation type="journal article" date="2016" name="Nat. Commun.">
        <title>Thousands of microbial genomes shed light on interconnected biogeochemical processes in an aquifer system.</title>
        <authorList>
            <person name="Anantharaman K."/>
            <person name="Brown C.T."/>
            <person name="Hug L.A."/>
            <person name="Sharon I."/>
            <person name="Castelle C.J."/>
            <person name="Probst A.J."/>
            <person name="Thomas B.C."/>
            <person name="Singh A."/>
            <person name="Wilkins M.J."/>
            <person name="Karaoz U."/>
            <person name="Brodie E.L."/>
            <person name="Williams K.H."/>
            <person name="Hubbard S.S."/>
            <person name="Banfield J.F."/>
        </authorList>
    </citation>
    <scope>NUCLEOTIDE SEQUENCE [LARGE SCALE GENOMIC DNA]</scope>
</reference>
<dbReference type="Proteomes" id="UP000178647">
    <property type="component" value="Unassembled WGS sequence"/>
</dbReference>
<evidence type="ECO:0000256" key="1">
    <source>
        <dbReference type="SAM" id="Phobius"/>
    </source>
</evidence>
<keyword evidence="1" id="KW-0812">Transmembrane</keyword>
<evidence type="ECO:0000313" key="3">
    <source>
        <dbReference type="Proteomes" id="UP000178647"/>
    </source>
</evidence>
<evidence type="ECO:0000313" key="2">
    <source>
        <dbReference type="EMBL" id="OGZ24668.1"/>
    </source>
</evidence>
<gene>
    <name evidence="2" type="ORF">A2896_01905</name>
</gene>
<name>A0A1G2EHE7_9BACT</name>